<name>K1GR73_9FUSO</name>
<dbReference type="NCBIfam" id="NF033175">
    <property type="entry name" value="fuso_auto_Nterm"/>
    <property type="match status" value="1"/>
</dbReference>
<accession>K1GR73</accession>
<organism evidence="1 2">
    <name type="scientific">Fusobacterium periodonticum D10</name>
    <dbReference type="NCBI Taxonomy" id="620833"/>
    <lineage>
        <taxon>Bacteria</taxon>
        <taxon>Fusobacteriati</taxon>
        <taxon>Fusobacteriota</taxon>
        <taxon>Fusobacteriia</taxon>
        <taxon>Fusobacteriales</taxon>
        <taxon>Fusobacteriaceae</taxon>
        <taxon>Fusobacterium</taxon>
    </lineage>
</organism>
<gene>
    <name evidence="1" type="ORF">FPOG_02596</name>
</gene>
<proteinExistence type="predicted"/>
<dbReference type="HOGENOM" id="CLU_167923_0_0_0"/>
<sequence>MGNNSLSNTEKSLRSIAKRYENVKYSVGLAVLFLMNGASAFSDTNVVQETDRQKEVAKDSQAGKTVVKETKAEKKQTSQKLKASWVNMQFGANDMYSNYFAVPKAKVEKTSV</sequence>
<protein>
    <submittedName>
        <fullName evidence="1">Uncharacterized protein</fullName>
    </submittedName>
</protein>
<dbReference type="EMBL" id="ACIF01000122">
    <property type="protein sequence ID" value="EKA94036.1"/>
    <property type="molecule type" value="Genomic_DNA"/>
</dbReference>
<comment type="caution">
    <text evidence="1">The sequence shown here is derived from an EMBL/GenBank/DDBJ whole genome shotgun (WGS) entry which is preliminary data.</text>
</comment>
<feature type="non-terminal residue" evidence="1">
    <location>
        <position position="112"/>
    </location>
</feature>
<evidence type="ECO:0000313" key="2">
    <source>
        <dbReference type="Proteomes" id="UP000005809"/>
    </source>
</evidence>
<evidence type="ECO:0000313" key="1">
    <source>
        <dbReference type="EMBL" id="EKA94036.1"/>
    </source>
</evidence>
<dbReference type="InterPro" id="IPR053787">
    <property type="entry name" value="Autotransptr-assoc_N"/>
</dbReference>
<reference evidence="1 2" key="1">
    <citation type="submission" date="2012-05" db="EMBL/GenBank/DDBJ databases">
        <title>The Genome Sequence of Fusobacterium periodontium Oral Taxon 201 Strain D10.</title>
        <authorList>
            <consortium name="The Broad Institute Genome Sequencing Platform"/>
            <consortium name="The Broad Institute Genome Sequencing Center for Infectious Disease"/>
            <person name="Earl A."/>
            <person name="Ward D."/>
            <person name="Feldgarden M."/>
            <person name="Gevers D."/>
            <person name="Strauss J."/>
            <person name="Sibley C."/>
            <person name="White A."/>
            <person name="Ambrose C.E."/>
            <person name="Allen-Vercoe E."/>
            <person name="Walker B."/>
            <person name="Young S.K."/>
            <person name="Zeng Q."/>
            <person name="Gargeya S."/>
            <person name="Fitzgerald M."/>
            <person name="Haas B."/>
            <person name="Abouelleil A."/>
            <person name="Alvarado L."/>
            <person name="Arachchi H.M."/>
            <person name="Berlin A.M."/>
            <person name="Chapman S.B."/>
            <person name="Goldberg J."/>
            <person name="Griggs A."/>
            <person name="Gujja S."/>
            <person name="Hansen M."/>
            <person name="Howarth C."/>
            <person name="Imamovic A."/>
            <person name="Larimer J."/>
            <person name="McCowan C."/>
            <person name="Montmayeur A."/>
            <person name="Murphy C."/>
            <person name="Neiman D."/>
            <person name="Pearson M."/>
            <person name="Priest M."/>
            <person name="Roberts A."/>
            <person name="Saif S."/>
            <person name="Shea T."/>
            <person name="Sisk P."/>
            <person name="Sykes S."/>
            <person name="Wortman J."/>
            <person name="Nusbaum C."/>
            <person name="Birren B."/>
        </authorList>
    </citation>
    <scope>NUCLEOTIDE SEQUENCE [LARGE SCALE GENOMIC DNA]</scope>
    <source>
        <strain evidence="1 2">D10</strain>
    </source>
</reference>
<dbReference type="Proteomes" id="UP000005809">
    <property type="component" value="Unassembled WGS sequence"/>
</dbReference>
<dbReference type="RefSeq" id="WP_005966556.1">
    <property type="nucleotide sequence ID" value="NZ_JH815357.1"/>
</dbReference>
<dbReference type="AlphaFoldDB" id="K1GR73"/>